<dbReference type="HOGENOM" id="CLU_2890311_0_0_1"/>
<evidence type="ECO:0000313" key="3">
    <source>
        <dbReference type="EnsemblPlants" id="KRH30954"/>
    </source>
</evidence>
<evidence type="ECO:0000313" key="4">
    <source>
        <dbReference type="Proteomes" id="UP000008827"/>
    </source>
</evidence>
<dbReference type="EMBL" id="CM000844">
    <property type="protein sequence ID" value="KRH30954.1"/>
    <property type="molecule type" value="Genomic_DNA"/>
</dbReference>
<accession>K7LRI4</accession>
<evidence type="ECO:0000256" key="1">
    <source>
        <dbReference type="SAM" id="Phobius"/>
    </source>
</evidence>
<keyword evidence="1" id="KW-0812">Transmembrane</keyword>
<dbReference type="InParanoid" id="K7LRI4"/>
<keyword evidence="4" id="KW-1185">Reference proteome</keyword>
<gene>
    <name evidence="2" type="ORF">GLYMA_11G217100</name>
</gene>
<dbReference type="Gramene" id="KRH30954">
    <property type="protein sequence ID" value="KRH30954"/>
    <property type="gene ID" value="GLYMA_11G217100"/>
</dbReference>
<keyword evidence="1" id="KW-0472">Membrane</keyword>
<dbReference type="PaxDb" id="3847-GLYMA11G33780.1"/>
<protein>
    <submittedName>
        <fullName evidence="2 3">Uncharacterized protein</fullName>
    </submittedName>
</protein>
<organism evidence="3">
    <name type="scientific">Glycine max</name>
    <name type="common">Soybean</name>
    <name type="synonym">Glycine hispida</name>
    <dbReference type="NCBI Taxonomy" id="3847"/>
    <lineage>
        <taxon>Eukaryota</taxon>
        <taxon>Viridiplantae</taxon>
        <taxon>Streptophyta</taxon>
        <taxon>Embryophyta</taxon>
        <taxon>Tracheophyta</taxon>
        <taxon>Spermatophyta</taxon>
        <taxon>Magnoliopsida</taxon>
        <taxon>eudicotyledons</taxon>
        <taxon>Gunneridae</taxon>
        <taxon>Pentapetalae</taxon>
        <taxon>rosids</taxon>
        <taxon>fabids</taxon>
        <taxon>Fabales</taxon>
        <taxon>Fabaceae</taxon>
        <taxon>Papilionoideae</taxon>
        <taxon>50 kb inversion clade</taxon>
        <taxon>NPAAA clade</taxon>
        <taxon>indigoferoid/millettioid clade</taxon>
        <taxon>Phaseoleae</taxon>
        <taxon>Glycine</taxon>
        <taxon>Glycine subgen. Soja</taxon>
    </lineage>
</organism>
<reference evidence="2 3" key="1">
    <citation type="journal article" date="2010" name="Nature">
        <title>Genome sequence of the palaeopolyploid soybean.</title>
        <authorList>
            <person name="Schmutz J."/>
            <person name="Cannon S.B."/>
            <person name="Schlueter J."/>
            <person name="Ma J."/>
            <person name="Mitros T."/>
            <person name="Nelson W."/>
            <person name="Hyten D.L."/>
            <person name="Song Q."/>
            <person name="Thelen J.J."/>
            <person name="Cheng J."/>
            <person name="Xu D."/>
            <person name="Hellsten U."/>
            <person name="May G.D."/>
            <person name="Yu Y."/>
            <person name="Sakurai T."/>
            <person name="Umezawa T."/>
            <person name="Bhattacharyya M.K."/>
            <person name="Sandhu D."/>
            <person name="Valliyodan B."/>
            <person name="Lindquist E."/>
            <person name="Peto M."/>
            <person name="Grant D."/>
            <person name="Shu S."/>
            <person name="Goodstein D."/>
            <person name="Barry K."/>
            <person name="Futrell-Griggs M."/>
            <person name="Abernathy B."/>
            <person name="Du J."/>
            <person name="Tian Z."/>
            <person name="Zhu L."/>
            <person name="Gill N."/>
            <person name="Joshi T."/>
            <person name="Libault M."/>
            <person name="Sethuraman A."/>
            <person name="Zhang X.-C."/>
            <person name="Shinozaki K."/>
            <person name="Nguyen H.T."/>
            <person name="Wing R.A."/>
            <person name="Cregan P."/>
            <person name="Specht J."/>
            <person name="Grimwood J."/>
            <person name="Rokhsar D."/>
            <person name="Stacey G."/>
            <person name="Shoemaker R.C."/>
            <person name="Jackson S.A."/>
        </authorList>
    </citation>
    <scope>NUCLEOTIDE SEQUENCE [LARGE SCALE GENOMIC DNA]</scope>
    <source>
        <strain evidence="3">cv. Williams 82</strain>
        <tissue evidence="2">Callus</tissue>
    </source>
</reference>
<evidence type="ECO:0000313" key="2">
    <source>
        <dbReference type="EMBL" id="KRH30954.1"/>
    </source>
</evidence>
<dbReference type="EnsemblPlants" id="KRH30954">
    <property type="protein sequence ID" value="KRH30954"/>
    <property type="gene ID" value="GLYMA_11G217100"/>
</dbReference>
<dbReference type="AlphaFoldDB" id="K7LRI4"/>
<name>K7LRI4_SOYBN</name>
<sequence length="63" mass="7508">MWDFNMLHHHNFYPINLGILQPLQIAILPEQYDYYLSTYLPSSVTMLMIVFLSKLLFDMTIPD</sequence>
<keyword evidence="1" id="KW-1133">Transmembrane helix</keyword>
<reference evidence="2" key="3">
    <citation type="submission" date="2018-07" db="EMBL/GenBank/DDBJ databases">
        <title>WGS assembly of Glycine max.</title>
        <authorList>
            <person name="Schmutz J."/>
            <person name="Cannon S."/>
            <person name="Schlueter J."/>
            <person name="Ma J."/>
            <person name="Mitros T."/>
            <person name="Nelson W."/>
            <person name="Hyten D."/>
            <person name="Song Q."/>
            <person name="Thelen J."/>
            <person name="Cheng J."/>
            <person name="Xu D."/>
            <person name="Hellsten U."/>
            <person name="May G."/>
            <person name="Yu Y."/>
            <person name="Sakurai T."/>
            <person name="Umezawa T."/>
            <person name="Bhattacharyya M."/>
            <person name="Sandhu D."/>
            <person name="Valliyodan B."/>
            <person name="Lindquist E."/>
            <person name="Peto M."/>
            <person name="Grant D."/>
            <person name="Shu S."/>
            <person name="Goodstein D."/>
            <person name="Barry K."/>
            <person name="Futrell-Griggs M."/>
            <person name="Abernathy B."/>
            <person name="Du J."/>
            <person name="Tian Z."/>
            <person name="Zhu L."/>
            <person name="Gill N."/>
            <person name="Joshi T."/>
            <person name="Libault M."/>
            <person name="Sethuraman A."/>
            <person name="Zhang X."/>
            <person name="Shinozaki K."/>
            <person name="Nguyen H."/>
            <person name="Wing R."/>
            <person name="Cregan P."/>
            <person name="Specht J."/>
            <person name="Grimwood J."/>
            <person name="Rokhsar D."/>
            <person name="Stacey G."/>
            <person name="Shoemaker R."/>
            <person name="Jackson S."/>
        </authorList>
    </citation>
    <scope>NUCLEOTIDE SEQUENCE</scope>
    <source>
        <tissue evidence="2">Callus</tissue>
    </source>
</reference>
<reference evidence="3" key="2">
    <citation type="submission" date="2018-02" db="UniProtKB">
        <authorList>
            <consortium name="EnsemblPlants"/>
        </authorList>
    </citation>
    <scope>IDENTIFICATION</scope>
    <source>
        <strain evidence="3">Williams 82</strain>
    </source>
</reference>
<proteinExistence type="predicted"/>
<dbReference type="Proteomes" id="UP000008827">
    <property type="component" value="Chromosome 11"/>
</dbReference>
<feature type="transmembrane region" description="Helical" evidence="1">
    <location>
        <begin position="39"/>
        <end position="57"/>
    </location>
</feature>